<dbReference type="GO" id="GO:0036088">
    <property type="term" value="P:D-serine catabolic process"/>
    <property type="evidence" value="ECO:0007669"/>
    <property type="project" value="TreeGrafter"/>
</dbReference>
<feature type="domain" description="Alanine racemase N-terminal" evidence="1">
    <location>
        <begin position="27"/>
        <end position="274"/>
    </location>
</feature>
<dbReference type="RefSeq" id="WP_156739837.1">
    <property type="nucleotide sequence ID" value="NZ_CACRYJ010000016.1"/>
</dbReference>
<dbReference type="PANTHER" id="PTHR28004:SF2">
    <property type="entry name" value="D-SERINE DEHYDRATASE"/>
    <property type="match status" value="1"/>
</dbReference>
<evidence type="ECO:0000313" key="3">
    <source>
        <dbReference type="Proteomes" id="UP000419743"/>
    </source>
</evidence>
<gene>
    <name evidence="2" type="ORF">HALOF300_01002</name>
</gene>
<dbReference type="SUPFAM" id="SSF51419">
    <property type="entry name" value="PLP-binding barrel"/>
    <property type="match status" value="1"/>
</dbReference>
<dbReference type="Pfam" id="PF01168">
    <property type="entry name" value="Ala_racemase_N"/>
    <property type="match status" value="1"/>
</dbReference>
<comment type="caution">
    <text evidence="2">The sequence shown here is derived from an EMBL/GenBank/DDBJ whole genome shotgun (WGS) entry which is preliminary data.</text>
</comment>
<dbReference type="EMBL" id="CACRYJ010000016">
    <property type="protein sequence ID" value="VZO35800.1"/>
    <property type="molecule type" value="Genomic_DNA"/>
</dbReference>
<proteinExistence type="predicted"/>
<accession>A0A7M4DFV7</accession>
<dbReference type="InterPro" id="IPR029066">
    <property type="entry name" value="PLP-binding_barrel"/>
</dbReference>
<dbReference type="GO" id="GO:0008721">
    <property type="term" value="F:D-serine ammonia-lyase activity"/>
    <property type="evidence" value="ECO:0007669"/>
    <property type="project" value="TreeGrafter"/>
</dbReference>
<reference evidence="2 3" key="1">
    <citation type="submission" date="2019-11" db="EMBL/GenBank/DDBJ databases">
        <authorList>
            <person name="Criscuolo A."/>
        </authorList>
    </citation>
    <scope>NUCLEOTIDE SEQUENCE [LARGE SCALE GENOMIC DNA]</scope>
    <source>
        <strain evidence="2">CIP111667</strain>
    </source>
</reference>
<dbReference type="PANTHER" id="PTHR28004">
    <property type="entry name" value="ZGC:162816-RELATED"/>
    <property type="match status" value="1"/>
</dbReference>
<name>A0A7M4DFV7_9MICO</name>
<keyword evidence="3" id="KW-1185">Reference proteome</keyword>
<evidence type="ECO:0000259" key="1">
    <source>
        <dbReference type="Pfam" id="PF01168"/>
    </source>
</evidence>
<evidence type="ECO:0000313" key="2">
    <source>
        <dbReference type="EMBL" id="VZO35800.1"/>
    </source>
</evidence>
<organism evidence="2 3">
    <name type="scientific">Occultella aeris</name>
    <dbReference type="NCBI Taxonomy" id="2761496"/>
    <lineage>
        <taxon>Bacteria</taxon>
        <taxon>Bacillati</taxon>
        <taxon>Actinomycetota</taxon>
        <taxon>Actinomycetes</taxon>
        <taxon>Micrococcales</taxon>
        <taxon>Ruaniaceae</taxon>
        <taxon>Occultella</taxon>
    </lineage>
</organism>
<dbReference type="Proteomes" id="UP000419743">
    <property type="component" value="Unassembled WGS sequence"/>
</dbReference>
<dbReference type="InterPro" id="IPR051466">
    <property type="entry name" value="D-amino_acid_metab_enzyme"/>
</dbReference>
<sequence>MSRSGAVGRPAPWRDATRSLSAPLAVVDLDTFDINARDLIARAGGTPVRLATKSVRVRQLVHRALDVHGFSGVMAYSLAEALWLAEDGISDVLVGYPSVDTASLVALASNPAAREAITLMVDDVAQIALIERALIRAGSPGGPAVQVCIDVDASLRIAPLGLHLGVRRSPLRSPADAVALARAVERTGRVRVRGVMFYDAQVAGLGEAGLRGVGVRILKRASLRELAGRRPAVVAALEEHLGRELLVNAGGSGSVHEVAADPTVTEVTAGSGLFCPTLFDDYSGFTARPAAYFGLDVVRRPAARIATAFGGGYAASGPPGTDRLPRAVDGSLLLRSEGAGEVQTPLRYRRGHRVPAIGSRVWFRHAKAGELLERFDAVHLVRGERVRETVPTYRGEGRNFG</sequence>
<dbReference type="Gene3D" id="3.20.20.10">
    <property type="entry name" value="Alanine racemase"/>
    <property type="match status" value="1"/>
</dbReference>
<protein>
    <recommendedName>
        <fullName evidence="1">Alanine racemase N-terminal domain-containing protein</fullName>
    </recommendedName>
</protein>
<dbReference type="InterPro" id="IPR001608">
    <property type="entry name" value="Ala_racemase_N"/>
</dbReference>
<dbReference type="AlphaFoldDB" id="A0A7M4DFV7"/>